<dbReference type="InterPro" id="IPR003305">
    <property type="entry name" value="CenC_carb-bd"/>
</dbReference>
<sequence length="909" mass="97721">MGIGKKRGAIFATALCMFFLAAFLLPQISVSASAEETVWNEVTVPNGGFSSVEDGALEGWQFYFHDGTNFVYDSDHLRLGITQDGYEGNAMLISRTAADDEFVVYSYAIPVKPSSSYRFSYRVKAETAGASDKLMGGISERAGAREVYSAKYLAETAGATEGWVQKTADFTTGMAVDSVVLKFSASGIGEWAVDDIQLFEHIQVPSSEADYSLWYKGEGTYQWNDPQYTMFDGSEISTESSDGDGASLKLEAGRYYRVEIPKLPYTQNTYTLRFKYKGGSSASWAGVRIDNYGTDNEGDRYYAGTFGSDNQVTAQMIAGQKDDWTVAEYQFRSQNGAGTNKDVTFVEFHGIVYEEGASPYLVDEITITDESGMQYVAQGSFANEAYTAGYGLYNDVTFAKQTDGSYVFFGGSVKTSGRGYLTVDISSLNPGEEYTISFDVRGGCNQSAVVYGANAQGVYDNSYEIATKWEWQPEWTEVSGKFTPSAELQQLQIYFDSGTIYNSYIRNIQITDAEGNEYIVNQSLKAEAKEDGSNLFAYGAFNGAAAKTAEGWTLSGGAELCGNTAQGGEQGYCVQFNGAGSAVSDEITVSGNLAKVTFTAPYGNVTATLLAGEQELSAQNGEFVLPEGTQSVRIKLSVSEGYATADLVGLQTHSHVFDINGEHKDATCEEDGYDVKLCSCGEEQRTTLIATGHQIVENAAKEAACSEPGNIRYWSCSACGKYFSDPDGENEIVDKDSVIIAAKGHTLTKTEAKEATCTEAGNIEYYTCSVCDKLFSDAEGKTEITQEQTAVAAKGHTLTKTEAKEATCTEAGNIEYYTCSVCDKLFSDAEGKTEITQEQTIVAAKGHDYEDGVCTVCGAEDPAYVAPGGEEPGGGCSGAAGIAASLAAAAVLTGTAALLLIRRKKNNRT</sequence>
<reference evidence="5" key="1">
    <citation type="journal article" date="2021" name="PeerJ">
        <title>Extensive microbial diversity within the chicken gut microbiome revealed by metagenomics and culture.</title>
        <authorList>
            <person name="Gilroy R."/>
            <person name="Ravi A."/>
            <person name="Getino M."/>
            <person name="Pursley I."/>
            <person name="Horton D.L."/>
            <person name="Alikhan N.F."/>
            <person name="Baker D."/>
            <person name="Gharbi K."/>
            <person name="Hall N."/>
            <person name="Watson M."/>
            <person name="Adriaenssens E.M."/>
            <person name="Foster-Nyarko E."/>
            <person name="Jarju S."/>
            <person name="Secka A."/>
            <person name="Antonio M."/>
            <person name="Oren A."/>
            <person name="Chaudhuri R.R."/>
            <person name="La Ragione R."/>
            <person name="Hildebrand F."/>
            <person name="Pallen M.J."/>
        </authorList>
    </citation>
    <scope>NUCLEOTIDE SEQUENCE</scope>
    <source>
        <strain evidence="5">CHK192-19661</strain>
    </source>
</reference>
<name>A0A9D2D5Q6_9FIRM</name>
<proteinExistence type="predicted"/>
<gene>
    <name evidence="5" type="ORF">H9726_01440</name>
</gene>
<feature type="domain" description="CBM-cenC" evidence="4">
    <location>
        <begin position="400"/>
        <end position="498"/>
    </location>
</feature>
<protein>
    <submittedName>
        <fullName evidence="5">Carbohydrate binding domain-containing protein</fullName>
    </submittedName>
</protein>
<keyword evidence="1" id="KW-0378">Hydrolase</keyword>
<keyword evidence="2" id="KW-0812">Transmembrane</keyword>
<feature type="chain" id="PRO_5038942620" evidence="3">
    <location>
        <begin position="35"/>
        <end position="909"/>
    </location>
</feature>
<evidence type="ECO:0000313" key="6">
    <source>
        <dbReference type="Proteomes" id="UP000824025"/>
    </source>
</evidence>
<accession>A0A9D2D5Q6</accession>
<organism evidence="5 6">
    <name type="scientific">Candidatus Borkfalkia avicola</name>
    <dbReference type="NCBI Taxonomy" id="2838503"/>
    <lineage>
        <taxon>Bacteria</taxon>
        <taxon>Bacillati</taxon>
        <taxon>Bacillota</taxon>
        <taxon>Clostridia</taxon>
        <taxon>Christensenellales</taxon>
        <taxon>Christensenellaceae</taxon>
        <taxon>Candidatus Borkfalkia</taxon>
    </lineage>
</organism>
<dbReference type="GO" id="GO:0016798">
    <property type="term" value="F:hydrolase activity, acting on glycosyl bonds"/>
    <property type="evidence" value="ECO:0007669"/>
    <property type="project" value="InterPro"/>
</dbReference>
<dbReference type="SUPFAM" id="SSF49785">
    <property type="entry name" value="Galactose-binding domain-like"/>
    <property type="match status" value="2"/>
</dbReference>
<dbReference type="EMBL" id="DXCF01000005">
    <property type="protein sequence ID" value="HIZ09127.1"/>
    <property type="molecule type" value="Genomic_DNA"/>
</dbReference>
<dbReference type="Gene3D" id="2.60.120.260">
    <property type="entry name" value="Galactose-binding domain-like"/>
    <property type="match status" value="2"/>
</dbReference>
<keyword evidence="3" id="KW-0732">Signal</keyword>
<evidence type="ECO:0000256" key="3">
    <source>
        <dbReference type="SAM" id="SignalP"/>
    </source>
</evidence>
<keyword evidence="2" id="KW-0472">Membrane</keyword>
<dbReference type="InterPro" id="IPR008979">
    <property type="entry name" value="Galactose-bd-like_sf"/>
</dbReference>
<dbReference type="Pfam" id="PF02018">
    <property type="entry name" value="CBM_4_9"/>
    <property type="match status" value="1"/>
</dbReference>
<feature type="transmembrane region" description="Helical" evidence="2">
    <location>
        <begin position="879"/>
        <end position="901"/>
    </location>
</feature>
<evidence type="ECO:0000256" key="1">
    <source>
        <dbReference type="ARBA" id="ARBA00022801"/>
    </source>
</evidence>
<evidence type="ECO:0000256" key="2">
    <source>
        <dbReference type="SAM" id="Phobius"/>
    </source>
</evidence>
<reference evidence="5" key="2">
    <citation type="submission" date="2021-04" db="EMBL/GenBank/DDBJ databases">
        <authorList>
            <person name="Gilroy R."/>
        </authorList>
    </citation>
    <scope>NUCLEOTIDE SEQUENCE</scope>
    <source>
        <strain evidence="5">CHK192-19661</strain>
    </source>
</reference>
<evidence type="ECO:0000259" key="4">
    <source>
        <dbReference type="Pfam" id="PF02018"/>
    </source>
</evidence>
<keyword evidence="2" id="KW-1133">Transmembrane helix</keyword>
<dbReference type="AlphaFoldDB" id="A0A9D2D5Q6"/>
<feature type="signal peptide" evidence="3">
    <location>
        <begin position="1"/>
        <end position="34"/>
    </location>
</feature>
<comment type="caution">
    <text evidence="5">The sequence shown here is derived from an EMBL/GenBank/DDBJ whole genome shotgun (WGS) entry which is preliminary data.</text>
</comment>
<dbReference type="Proteomes" id="UP000824025">
    <property type="component" value="Unassembled WGS sequence"/>
</dbReference>
<evidence type="ECO:0000313" key="5">
    <source>
        <dbReference type="EMBL" id="HIZ09127.1"/>
    </source>
</evidence>